<dbReference type="InterPro" id="IPR051812">
    <property type="entry name" value="SPI_LacAB/RpiB"/>
</dbReference>
<dbReference type="Gene3D" id="3.40.1400.10">
    <property type="entry name" value="Sugar-phosphate isomerase, RpiB/LacA/LacB"/>
    <property type="match status" value="1"/>
</dbReference>
<dbReference type="PANTHER" id="PTHR43732:SF1">
    <property type="entry name" value="RIBOSE 5-PHOSPHATE ISOMERASE"/>
    <property type="match status" value="1"/>
</dbReference>
<dbReference type="PANTHER" id="PTHR43732">
    <property type="entry name" value="RIBOSE 5-PHOSPHATE ISOMERASE-RELATED"/>
    <property type="match status" value="1"/>
</dbReference>
<feature type="binding site" evidence="4">
    <location>
        <position position="131"/>
    </location>
    <ligand>
        <name>D-ribulose 5-phosphate</name>
        <dbReference type="ChEBI" id="CHEBI:58121"/>
    </ligand>
</feature>
<feature type="binding site" evidence="4">
    <location>
        <begin position="65"/>
        <end position="69"/>
    </location>
    <ligand>
        <name>D-ribulose 5-phosphate</name>
        <dbReference type="ChEBI" id="CHEBI:58121"/>
    </ligand>
</feature>
<dbReference type="EMBL" id="QVIA01000038">
    <property type="protein sequence ID" value="RGC24219.1"/>
    <property type="molecule type" value="Genomic_DNA"/>
</dbReference>
<proteinExistence type="inferred from homology"/>
<dbReference type="Pfam" id="PF02502">
    <property type="entry name" value="LacAB_rpiB"/>
    <property type="match status" value="1"/>
</dbReference>
<dbReference type="InterPro" id="IPR004785">
    <property type="entry name" value="RpiB"/>
</dbReference>
<comment type="similarity">
    <text evidence="1">Belongs to the LacAB/RpiB family.</text>
</comment>
<evidence type="ECO:0000256" key="1">
    <source>
        <dbReference type="ARBA" id="ARBA00008754"/>
    </source>
</evidence>
<dbReference type="EC" id="5.3.1.6" evidence="5"/>
<dbReference type="NCBIfam" id="TIGR00689">
    <property type="entry name" value="rpiB_lacA_lacB"/>
    <property type="match status" value="1"/>
</dbReference>
<dbReference type="RefSeq" id="WP_025654962.1">
    <property type="nucleotide sequence ID" value="NZ_QVIA01000038.1"/>
</dbReference>
<dbReference type="InterPro" id="IPR003500">
    <property type="entry name" value="RpiB_LacA_LacB"/>
</dbReference>
<feature type="active site" description="Proton acceptor" evidence="3">
    <location>
        <position position="64"/>
    </location>
</feature>
<feature type="active site" description="Proton donor" evidence="3">
    <location>
        <position position="97"/>
    </location>
</feature>
<dbReference type="SUPFAM" id="SSF89623">
    <property type="entry name" value="Ribose/Galactose isomerase RpiB/AlsB"/>
    <property type="match status" value="1"/>
</dbReference>
<dbReference type="PIRSF" id="PIRSF005384">
    <property type="entry name" value="RpiB_LacA_B"/>
    <property type="match status" value="1"/>
</dbReference>
<sequence length="146" mass="15457">MIALGSDHGGFALKEEIKAYLAEQGIEVRDFGSFSPQAVDYADIAYPLAKAVAAGECGKGILCCGTGIGISIAANKVKGIRAACCSDCFSAKLTRQHNDANILCMGGRVVGAGLALMMTDLFLNTEFEGGRHQTRIDKIAEIERKQ</sequence>
<dbReference type="NCBIfam" id="NF004051">
    <property type="entry name" value="PRK05571.1"/>
    <property type="match status" value="1"/>
</dbReference>
<accession>A0A3E2WEV1</accession>
<keyword evidence="2 5" id="KW-0413">Isomerase</keyword>
<dbReference type="InterPro" id="IPR036569">
    <property type="entry name" value="RpiB_LacA_LacB_sf"/>
</dbReference>
<reference evidence="5 6" key="1">
    <citation type="submission" date="2018-08" db="EMBL/GenBank/DDBJ databases">
        <title>A genome reference for cultivated species of the human gut microbiota.</title>
        <authorList>
            <person name="Zou Y."/>
            <person name="Xue W."/>
            <person name="Luo G."/>
        </authorList>
    </citation>
    <scope>NUCLEOTIDE SEQUENCE [LARGE SCALE GENOMIC DNA]</scope>
    <source>
        <strain evidence="5 6">AF19-21</strain>
    </source>
</reference>
<evidence type="ECO:0000256" key="4">
    <source>
        <dbReference type="PIRSR" id="PIRSR005384-2"/>
    </source>
</evidence>
<dbReference type="NCBIfam" id="TIGR01120">
    <property type="entry name" value="rpiB"/>
    <property type="match status" value="1"/>
</dbReference>
<protein>
    <submittedName>
        <fullName evidence="5">Ribose 5-phosphate isomerase B</fullName>
        <ecNumber evidence="5">5.3.1.6</ecNumber>
    </submittedName>
</protein>
<dbReference type="AlphaFoldDB" id="A0A3E2WEV1"/>
<organism evidence="5 6">
    <name type="scientific">Hungatella hathewayi</name>
    <dbReference type="NCBI Taxonomy" id="154046"/>
    <lineage>
        <taxon>Bacteria</taxon>
        <taxon>Bacillati</taxon>
        <taxon>Bacillota</taxon>
        <taxon>Clostridia</taxon>
        <taxon>Lachnospirales</taxon>
        <taxon>Lachnospiraceae</taxon>
        <taxon>Hungatella</taxon>
    </lineage>
</organism>
<evidence type="ECO:0000313" key="5">
    <source>
        <dbReference type="EMBL" id="RGC24219.1"/>
    </source>
</evidence>
<feature type="binding site" evidence="4">
    <location>
        <position position="108"/>
    </location>
    <ligand>
        <name>D-ribulose 5-phosphate</name>
        <dbReference type="ChEBI" id="CHEBI:58121"/>
    </ligand>
</feature>
<feature type="binding site" evidence="4">
    <location>
        <position position="98"/>
    </location>
    <ligand>
        <name>D-ribulose 5-phosphate</name>
        <dbReference type="ChEBI" id="CHEBI:58121"/>
    </ligand>
</feature>
<evidence type="ECO:0000256" key="3">
    <source>
        <dbReference type="PIRSR" id="PIRSR005384-1"/>
    </source>
</evidence>
<gene>
    <name evidence="5" type="primary">rpiB</name>
    <name evidence="5" type="ORF">DWX41_21480</name>
</gene>
<dbReference type="GO" id="GO:0004751">
    <property type="term" value="F:ribose-5-phosphate isomerase activity"/>
    <property type="evidence" value="ECO:0007669"/>
    <property type="project" value="UniProtKB-EC"/>
</dbReference>
<evidence type="ECO:0000313" key="6">
    <source>
        <dbReference type="Proteomes" id="UP000261111"/>
    </source>
</evidence>
<dbReference type="GO" id="GO:0005975">
    <property type="term" value="P:carbohydrate metabolic process"/>
    <property type="evidence" value="ECO:0007669"/>
    <property type="project" value="InterPro"/>
</dbReference>
<name>A0A3E2WEV1_9FIRM</name>
<comment type="caution">
    <text evidence="5">The sequence shown here is derived from an EMBL/GenBank/DDBJ whole genome shotgun (WGS) entry which is preliminary data.</text>
</comment>
<evidence type="ECO:0000256" key="2">
    <source>
        <dbReference type="ARBA" id="ARBA00023235"/>
    </source>
</evidence>
<feature type="binding site" evidence="4">
    <location>
        <position position="135"/>
    </location>
    <ligand>
        <name>D-ribulose 5-phosphate</name>
        <dbReference type="ChEBI" id="CHEBI:58121"/>
    </ligand>
</feature>
<feature type="binding site" evidence="4">
    <location>
        <begin position="7"/>
        <end position="8"/>
    </location>
    <ligand>
        <name>D-ribulose 5-phosphate</name>
        <dbReference type="ChEBI" id="CHEBI:58121"/>
    </ligand>
</feature>
<dbReference type="Proteomes" id="UP000261111">
    <property type="component" value="Unassembled WGS sequence"/>
</dbReference>
<dbReference type="GeneID" id="93332937"/>